<gene>
    <name evidence="2" type="ORF">FWK35_00006803</name>
</gene>
<evidence type="ECO:0000313" key="3">
    <source>
        <dbReference type="Proteomes" id="UP000478052"/>
    </source>
</evidence>
<comment type="caution">
    <text evidence="2">The sequence shown here is derived from an EMBL/GenBank/DDBJ whole genome shotgun (WGS) entry which is preliminary data.</text>
</comment>
<feature type="region of interest" description="Disordered" evidence="1">
    <location>
        <begin position="109"/>
        <end position="164"/>
    </location>
</feature>
<protein>
    <submittedName>
        <fullName evidence="2">Uncharacterized protein</fullName>
    </submittedName>
</protein>
<dbReference type="AlphaFoldDB" id="A0A6G0ZIX5"/>
<name>A0A6G0ZIX5_APHCR</name>
<evidence type="ECO:0000256" key="1">
    <source>
        <dbReference type="SAM" id="MobiDB-lite"/>
    </source>
</evidence>
<organism evidence="2 3">
    <name type="scientific">Aphis craccivora</name>
    <name type="common">Cowpea aphid</name>
    <dbReference type="NCBI Taxonomy" id="307492"/>
    <lineage>
        <taxon>Eukaryota</taxon>
        <taxon>Metazoa</taxon>
        <taxon>Ecdysozoa</taxon>
        <taxon>Arthropoda</taxon>
        <taxon>Hexapoda</taxon>
        <taxon>Insecta</taxon>
        <taxon>Pterygota</taxon>
        <taxon>Neoptera</taxon>
        <taxon>Paraneoptera</taxon>
        <taxon>Hemiptera</taxon>
        <taxon>Sternorrhyncha</taxon>
        <taxon>Aphidomorpha</taxon>
        <taxon>Aphidoidea</taxon>
        <taxon>Aphididae</taxon>
        <taxon>Aphidini</taxon>
        <taxon>Aphis</taxon>
        <taxon>Aphis</taxon>
    </lineage>
</organism>
<sequence>MSWFDGDKNKKNRRWTVGRNKWDVEKITHTHAEITPCTWRPVSKTVISVVFSVAVVHNSWSNHPHPVRPHCAQRDGVASGRECCVPVTGLAVGRSVGRRSAVCLSCPSAGRSVGRRDGQSSLNDAPPAARIPTRGLRVDGAGRPVLGIGGGAGRPFRPPRRGHTVKARAGAHVLRRDRGRWPETFWFGGPRTVRPPARPPANRSRPSPPRVAGAFAHKTYFFIFFFSNNGLQTTAAVANPLHRNVQGRPAKRLRDAKSDDDGSARWAMSPAVVCPSRFRRPKHKTAVDEDLPRPPQPTCLPVSYSSNLITTTVVSS</sequence>
<evidence type="ECO:0000313" key="2">
    <source>
        <dbReference type="EMBL" id="KAF0770530.1"/>
    </source>
</evidence>
<accession>A0A6G0ZIX5</accession>
<keyword evidence="3" id="KW-1185">Reference proteome</keyword>
<reference evidence="2 3" key="1">
    <citation type="submission" date="2019-08" db="EMBL/GenBank/DDBJ databases">
        <title>Whole genome of Aphis craccivora.</title>
        <authorList>
            <person name="Voronova N.V."/>
            <person name="Shulinski R.S."/>
            <person name="Bandarenka Y.V."/>
            <person name="Zhorov D.G."/>
            <person name="Warner D."/>
        </authorList>
    </citation>
    <scope>NUCLEOTIDE SEQUENCE [LARGE SCALE GENOMIC DNA]</scope>
    <source>
        <strain evidence="2">180601</strain>
        <tissue evidence="2">Whole Body</tissue>
    </source>
</reference>
<dbReference type="EMBL" id="VUJU01000420">
    <property type="protein sequence ID" value="KAF0770530.1"/>
    <property type="molecule type" value="Genomic_DNA"/>
</dbReference>
<dbReference type="Proteomes" id="UP000478052">
    <property type="component" value="Unassembled WGS sequence"/>
</dbReference>
<proteinExistence type="predicted"/>